<protein>
    <submittedName>
        <fullName evidence="2">Uncharacterized protein</fullName>
    </submittedName>
</protein>
<dbReference type="Proteomes" id="UP000886885">
    <property type="component" value="Chromosome 15D"/>
</dbReference>
<keyword evidence="3" id="KW-1185">Reference proteome</keyword>
<evidence type="ECO:0000256" key="1">
    <source>
        <dbReference type="SAM" id="Phobius"/>
    </source>
</evidence>
<proteinExistence type="predicted"/>
<dbReference type="AlphaFoldDB" id="A0A8X7YBY6"/>
<keyword evidence="1" id="KW-1133">Transmembrane helix</keyword>
<dbReference type="EMBL" id="JAAWWB010000030">
    <property type="protein sequence ID" value="KAG6746027.1"/>
    <property type="molecule type" value="Genomic_DNA"/>
</dbReference>
<keyword evidence="1" id="KW-0812">Transmembrane</keyword>
<organism evidence="2 3">
    <name type="scientific">Populus tomentosa</name>
    <name type="common">Chinese white poplar</name>
    <dbReference type="NCBI Taxonomy" id="118781"/>
    <lineage>
        <taxon>Eukaryota</taxon>
        <taxon>Viridiplantae</taxon>
        <taxon>Streptophyta</taxon>
        <taxon>Embryophyta</taxon>
        <taxon>Tracheophyta</taxon>
        <taxon>Spermatophyta</taxon>
        <taxon>Magnoliopsida</taxon>
        <taxon>eudicotyledons</taxon>
        <taxon>Gunneridae</taxon>
        <taxon>Pentapetalae</taxon>
        <taxon>rosids</taxon>
        <taxon>fabids</taxon>
        <taxon>Malpighiales</taxon>
        <taxon>Salicaceae</taxon>
        <taxon>Saliceae</taxon>
        <taxon>Populus</taxon>
    </lineage>
</organism>
<comment type="caution">
    <text evidence="2">The sequence shown here is derived from an EMBL/GenBank/DDBJ whole genome shotgun (WGS) entry which is preliminary data.</text>
</comment>
<gene>
    <name evidence="2" type="ORF">POTOM_050539</name>
</gene>
<reference evidence="2" key="1">
    <citation type="journal article" date="2020" name="bioRxiv">
        <title>Hybrid origin of Populus tomentosa Carr. identified through genome sequencing and phylogenomic analysis.</title>
        <authorList>
            <person name="An X."/>
            <person name="Gao K."/>
            <person name="Chen Z."/>
            <person name="Li J."/>
            <person name="Yang X."/>
            <person name="Yang X."/>
            <person name="Zhou J."/>
            <person name="Guo T."/>
            <person name="Zhao T."/>
            <person name="Huang S."/>
            <person name="Miao D."/>
            <person name="Khan W.U."/>
            <person name="Rao P."/>
            <person name="Ye M."/>
            <person name="Lei B."/>
            <person name="Liao W."/>
            <person name="Wang J."/>
            <person name="Ji L."/>
            <person name="Li Y."/>
            <person name="Guo B."/>
            <person name="Mustafa N.S."/>
            <person name="Li S."/>
            <person name="Yun Q."/>
            <person name="Keller S.R."/>
            <person name="Mao J."/>
            <person name="Zhang R."/>
            <person name="Strauss S.H."/>
        </authorList>
    </citation>
    <scope>NUCLEOTIDE SEQUENCE</scope>
    <source>
        <strain evidence="2">GM15</strain>
        <tissue evidence="2">Leaf</tissue>
    </source>
</reference>
<evidence type="ECO:0000313" key="2">
    <source>
        <dbReference type="EMBL" id="KAG6746027.1"/>
    </source>
</evidence>
<name>A0A8X7YBY6_POPTO</name>
<sequence>MASTGPEHELREDGEVFVFVGFVEFEEKVGNNFNLWQKNAFVYAADEVRESFDVYVFISLFTFYTLFGSTIWLPSLFDFSSLWVLVMIWSKFKEMNMCSGFGVDFERQIALLDGRCTVGRGSERNNNTI</sequence>
<feature type="transmembrane region" description="Helical" evidence="1">
    <location>
        <begin position="56"/>
        <end position="89"/>
    </location>
</feature>
<accession>A0A8X7YBY6</accession>
<evidence type="ECO:0000313" key="3">
    <source>
        <dbReference type="Proteomes" id="UP000886885"/>
    </source>
</evidence>
<keyword evidence="1" id="KW-0472">Membrane</keyword>